<name>A0A6J6M340_9ZZZZ</name>
<evidence type="ECO:0000313" key="3">
    <source>
        <dbReference type="EMBL" id="CAB4668302.1"/>
    </source>
</evidence>
<protein>
    <submittedName>
        <fullName evidence="3">Unannotated protein</fullName>
    </submittedName>
</protein>
<dbReference type="AlphaFoldDB" id="A0A6J6M340"/>
<organism evidence="3">
    <name type="scientific">freshwater metagenome</name>
    <dbReference type="NCBI Taxonomy" id="449393"/>
    <lineage>
        <taxon>unclassified sequences</taxon>
        <taxon>metagenomes</taxon>
        <taxon>ecological metagenomes</taxon>
    </lineage>
</organism>
<dbReference type="Pfam" id="PF07690">
    <property type="entry name" value="MFS_1"/>
    <property type="match status" value="1"/>
</dbReference>
<dbReference type="GO" id="GO:0022857">
    <property type="term" value="F:transmembrane transporter activity"/>
    <property type="evidence" value="ECO:0007669"/>
    <property type="project" value="InterPro"/>
</dbReference>
<feature type="transmembrane region" description="Helical" evidence="1">
    <location>
        <begin position="71"/>
        <end position="89"/>
    </location>
</feature>
<keyword evidence="1" id="KW-0812">Transmembrane</keyword>
<feature type="transmembrane region" description="Helical" evidence="1">
    <location>
        <begin position="240"/>
        <end position="258"/>
    </location>
</feature>
<feature type="transmembrane region" description="Helical" evidence="1">
    <location>
        <begin position="326"/>
        <end position="351"/>
    </location>
</feature>
<feature type="transmembrane region" description="Helical" evidence="1">
    <location>
        <begin position="295"/>
        <end position="314"/>
    </location>
</feature>
<dbReference type="PANTHER" id="PTHR23542">
    <property type="match status" value="1"/>
</dbReference>
<evidence type="ECO:0000256" key="1">
    <source>
        <dbReference type="SAM" id="Phobius"/>
    </source>
</evidence>
<accession>A0A6J6M340</accession>
<dbReference type="InterPro" id="IPR020846">
    <property type="entry name" value="MFS_dom"/>
</dbReference>
<evidence type="ECO:0000259" key="2">
    <source>
        <dbReference type="PROSITE" id="PS50850"/>
    </source>
</evidence>
<reference evidence="3" key="1">
    <citation type="submission" date="2020-05" db="EMBL/GenBank/DDBJ databases">
        <authorList>
            <person name="Chiriac C."/>
            <person name="Salcher M."/>
            <person name="Ghai R."/>
            <person name="Kavagutti S V."/>
        </authorList>
    </citation>
    <scope>NUCLEOTIDE SEQUENCE</scope>
</reference>
<feature type="transmembrane region" description="Helical" evidence="1">
    <location>
        <begin position="162"/>
        <end position="181"/>
    </location>
</feature>
<keyword evidence="1" id="KW-1133">Transmembrane helix</keyword>
<dbReference type="EMBL" id="CAEZWZ010000032">
    <property type="protein sequence ID" value="CAB4668302.1"/>
    <property type="molecule type" value="Genomic_DNA"/>
</dbReference>
<feature type="transmembrane region" description="Helical" evidence="1">
    <location>
        <begin position="357"/>
        <end position="377"/>
    </location>
</feature>
<feature type="transmembrane region" description="Helical" evidence="1">
    <location>
        <begin position="270"/>
        <end position="289"/>
    </location>
</feature>
<dbReference type="Gene3D" id="1.20.1250.20">
    <property type="entry name" value="MFS general substrate transporter like domains"/>
    <property type="match status" value="1"/>
</dbReference>
<dbReference type="InterPro" id="IPR036259">
    <property type="entry name" value="MFS_trans_sf"/>
</dbReference>
<dbReference type="PANTHER" id="PTHR23542:SF1">
    <property type="entry name" value="MAJOR FACILITATOR SUPERFAMILY (MFS) PROFILE DOMAIN-CONTAINING PROTEIN"/>
    <property type="match status" value="1"/>
</dbReference>
<gene>
    <name evidence="3" type="ORF">UFOPK2329_00344</name>
</gene>
<feature type="domain" description="Major facilitator superfamily (MFS) profile" evidence="2">
    <location>
        <begin position="199"/>
        <end position="386"/>
    </location>
</feature>
<feature type="transmembrane region" description="Helical" evidence="1">
    <location>
        <begin position="12"/>
        <end position="32"/>
    </location>
</feature>
<dbReference type="InterPro" id="IPR011701">
    <property type="entry name" value="MFS"/>
</dbReference>
<feature type="transmembrane region" description="Helical" evidence="1">
    <location>
        <begin position="202"/>
        <end position="228"/>
    </location>
</feature>
<sequence>MRKPHALATLGYGAIGRLPLAMNPVAIVLLISATTDSYAYAGLASGSYTLASALIGPRIGRLADLHGSRKVLIPITLVHILSMCALIKLSSSSIIFILIFAASSGASLANIGSFTRTRWGRSLPDNKELNSALSIESVLDEFSFVAGPACAGLLFAKFGPKFALIAGLLFLFIGASGLSLTSDKNDFSKNPEEHKHGLLKIVLVKPLLISLIALGCIFGGNTIAVLAVAKEAGFESQGGLLMAIYSLGSLVAGTLYGLKHWKSSNSHRYALALFFMTIATFGPAVIHIYSILPFLLMVSGVAISPTLIAANALLKDIVPNERLNEAFAFLGGAISIGITLGSAISGTFVSITGAWNGFYFVSGCAVIATCVSFFGLVTQKKVLIHE</sequence>
<feature type="transmembrane region" description="Helical" evidence="1">
    <location>
        <begin position="38"/>
        <end position="59"/>
    </location>
</feature>
<dbReference type="SUPFAM" id="SSF103473">
    <property type="entry name" value="MFS general substrate transporter"/>
    <property type="match status" value="1"/>
</dbReference>
<proteinExistence type="predicted"/>
<keyword evidence="1" id="KW-0472">Membrane</keyword>
<dbReference type="PROSITE" id="PS50850">
    <property type="entry name" value="MFS"/>
    <property type="match status" value="1"/>
</dbReference>